<dbReference type="RefSeq" id="WP_119010089.1">
    <property type="nucleotide sequence ID" value="NZ_BJXK01000020.1"/>
</dbReference>
<protein>
    <recommendedName>
        <fullName evidence="6">DAPG hydrolase PhiG domain-containing protein</fullName>
    </recommendedName>
</protein>
<evidence type="ECO:0000259" key="6">
    <source>
        <dbReference type="Pfam" id="PF18089"/>
    </source>
</evidence>
<dbReference type="InterPro" id="IPR041526">
    <property type="entry name" value="DAPG_hydrolase"/>
</dbReference>
<dbReference type="GO" id="GO:0046872">
    <property type="term" value="F:metal ion binding"/>
    <property type="evidence" value="ECO:0007669"/>
    <property type="project" value="UniProtKB-KW"/>
</dbReference>
<comment type="caution">
    <text evidence="7">The sequence shown here is derived from an EMBL/GenBank/DDBJ whole genome shotgun (WGS) entry which is preliminary data.</text>
</comment>
<dbReference type="GO" id="GO:0016787">
    <property type="term" value="F:hydrolase activity"/>
    <property type="evidence" value="ECO:0007669"/>
    <property type="project" value="UniProtKB-KW"/>
</dbReference>
<evidence type="ECO:0000256" key="1">
    <source>
        <dbReference type="ARBA" id="ARBA00001947"/>
    </source>
</evidence>
<dbReference type="Pfam" id="PF18089">
    <property type="entry name" value="DAPG_hydrolase"/>
    <property type="match status" value="1"/>
</dbReference>
<evidence type="ECO:0000256" key="4">
    <source>
        <dbReference type="ARBA" id="ARBA00022833"/>
    </source>
</evidence>
<evidence type="ECO:0000313" key="8">
    <source>
        <dbReference type="Proteomes" id="UP000321113"/>
    </source>
</evidence>
<keyword evidence="4" id="KW-0862">Zinc</keyword>
<keyword evidence="8" id="KW-1185">Reference proteome</keyword>
<proteinExistence type="inferred from homology"/>
<comment type="similarity">
    <text evidence="5">Belongs to the DAPG/phloretin hydrolase family.</text>
</comment>
<evidence type="ECO:0000313" key="7">
    <source>
        <dbReference type="EMBL" id="GEM81308.1"/>
    </source>
</evidence>
<gene>
    <name evidence="7" type="ORF">VSU01S_35530</name>
</gene>
<dbReference type="AlphaFoldDB" id="A0A511QVB6"/>
<name>A0A511QVB6_9VIBR</name>
<evidence type="ECO:0000256" key="5">
    <source>
        <dbReference type="ARBA" id="ARBA00023459"/>
    </source>
</evidence>
<sequence>MRKHIVILAVAATLFIAVFGVNPWATANRGKDVLSYSHTDLETGVYRAGNGIMVVKALTRMPDVEPEMVRWWFADYMQTIEHYQRWYPTQHLWMDWESKLPGKHIGASHLVDEYIGETLNKLRIQFVDPSEILNNYEETNDRFVICARGGLREELINANKMCHIVTKTEYGSEMRSVFWMGYVETRDPNNQNETVLSIQSLLGNTALARALVFDKHSALALMDHAIGEMNILAGFLPELYETETNL</sequence>
<feature type="domain" description="DAPG hydrolase PhiG" evidence="6">
    <location>
        <begin position="29"/>
        <end position="241"/>
    </location>
</feature>
<dbReference type="Proteomes" id="UP000321113">
    <property type="component" value="Unassembled WGS sequence"/>
</dbReference>
<keyword evidence="2" id="KW-0479">Metal-binding</keyword>
<reference evidence="7 8" key="1">
    <citation type="submission" date="2019-07" db="EMBL/GenBank/DDBJ databases">
        <title>Whole genome shotgun sequence of Vibrio superstes NBRC 103154.</title>
        <authorList>
            <person name="Hosoyama A."/>
            <person name="Uohara A."/>
            <person name="Ohji S."/>
            <person name="Ichikawa N."/>
        </authorList>
    </citation>
    <scope>NUCLEOTIDE SEQUENCE [LARGE SCALE GENOMIC DNA]</scope>
    <source>
        <strain evidence="7 8">NBRC 103154</strain>
    </source>
</reference>
<dbReference type="OrthoDB" id="2052122at2"/>
<dbReference type="EMBL" id="BJXK01000020">
    <property type="protein sequence ID" value="GEM81308.1"/>
    <property type="molecule type" value="Genomic_DNA"/>
</dbReference>
<keyword evidence="3" id="KW-0378">Hydrolase</keyword>
<evidence type="ECO:0000256" key="2">
    <source>
        <dbReference type="ARBA" id="ARBA00022723"/>
    </source>
</evidence>
<comment type="cofactor">
    <cofactor evidence="1">
        <name>Zn(2+)</name>
        <dbReference type="ChEBI" id="CHEBI:29105"/>
    </cofactor>
</comment>
<organism evidence="7 8">
    <name type="scientific">Vibrio superstes NBRC 103154</name>
    <dbReference type="NCBI Taxonomy" id="1219062"/>
    <lineage>
        <taxon>Bacteria</taxon>
        <taxon>Pseudomonadati</taxon>
        <taxon>Pseudomonadota</taxon>
        <taxon>Gammaproteobacteria</taxon>
        <taxon>Vibrionales</taxon>
        <taxon>Vibrionaceae</taxon>
        <taxon>Vibrio</taxon>
    </lineage>
</organism>
<evidence type="ECO:0000256" key="3">
    <source>
        <dbReference type="ARBA" id="ARBA00022801"/>
    </source>
</evidence>
<accession>A0A511QVB6</accession>